<dbReference type="InterPro" id="IPR036691">
    <property type="entry name" value="Endo/exonu/phosph_ase_sf"/>
</dbReference>
<comment type="caution">
    <text evidence="4">The sequence shown here is derived from an EMBL/GenBank/DDBJ whole genome shotgun (WGS) entry which is preliminary data.</text>
</comment>
<dbReference type="Proteomes" id="UP001430954">
    <property type="component" value="Unassembled WGS sequence"/>
</dbReference>
<dbReference type="PROSITE" id="PS51841">
    <property type="entry name" value="LTD"/>
    <property type="match status" value="1"/>
</dbReference>
<dbReference type="SUPFAM" id="SSF74853">
    <property type="entry name" value="Lamin A/C globular tail domain"/>
    <property type="match status" value="1"/>
</dbReference>
<feature type="domain" description="LTD" evidence="3">
    <location>
        <begin position="23"/>
        <end position="152"/>
    </location>
</feature>
<feature type="region of interest" description="Disordered" evidence="1">
    <location>
        <begin position="173"/>
        <end position="210"/>
    </location>
</feature>
<dbReference type="EMBL" id="JAINZW010000001">
    <property type="protein sequence ID" value="MBZ4038347.1"/>
    <property type="molecule type" value="Genomic_DNA"/>
</dbReference>
<organism evidence="4 5">
    <name type="scientific">Novilysobacter selenitireducens</name>
    <dbReference type="NCBI Taxonomy" id="2872639"/>
    <lineage>
        <taxon>Bacteria</taxon>
        <taxon>Pseudomonadati</taxon>
        <taxon>Pseudomonadota</taxon>
        <taxon>Gammaproteobacteria</taxon>
        <taxon>Lysobacterales</taxon>
        <taxon>Lysobacteraceae</taxon>
        <taxon>Novilysobacter</taxon>
    </lineage>
</organism>
<evidence type="ECO:0000313" key="4">
    <source>
        <dbReference type="EMBL" id="MBZ4038347.1"/>
    </source>
</evidence>
<reference evidence="4 5" key="1">
    <citation type="submission" date="2021-09" db="EMBL/GenBank/DDBJ databases">
        <title>Lysobacter sp. 13A isolated from the river sediment.</title>
        <authorList>
            <person name="Liu H."/>
            <person name="Li S."/>
            <person name="Mao S."/>
        </authorList>
    </citation>
    <scope>NUCLEOTIDE SEQUENCE [LARGE SCALE GENOMIC DNA]</scope>
    <source>
        <strain evidence="4 5">13A</strain>
    </source>
</reference>
<dbReference type="Pfam" id="PF01345">
    <property type="entry name" value="DUF11"/>
    <property type="match status" value="1"/>
</dbReference>
<name>A0ABS7T3B3_9GAMM</name>
<dbReference type="InterPro" id="IPR001322">
    <property type="entry name" value="Lamin_tail_dom"/>
</dbReference>
<dbReference type="SUPFAM" id="SSF56219">
    <property type="entry name" value="DNase I-like"/>
    <property type="match status" value="1"/>
</dbReference>
<dbReference type="RefSeq" id="WP_223674536.1">
    <property type="nucleotide sequence ID" value="NZ_JAINZW010000001.1"/>
</dbReference>
<evidence type="ECO:0000256" key="2">
    <source>
        <dbReference type="SAM" id="SignalP"/>
    </source>
</evidence>
<evidence type="ECO:0000259" key="3">
    <source>
        <dbReference type="PROSITE" id="PS51841"/>
    </source>
</evidence>
<dbReference type="InterPro" id="IPR013783">
    <property type="entry name" value="Ig-like_fold"/>
</dbReference>
<protein>
    <submittedName>
        <fullName evidence="4">Lamin tail domain-containing protein</fullName>
    </submittedName>
</protein>
<evidence type="ECO:0000256" key="1">
    <source>
        <dbReference type="SAM" id="MobiDB-lite"/>
    </source>
</evidence>
<feature type="signal peptide" evidence="2">
    <location>
        <begin position="1"/>
        <end position="27"/>
    </location>
</feature>
<dbReference type="Gene3D" id="3.60.10.10">
    <property type="entry name" value="Endonuclease/exonuclease/phosphatase"/>
    <property type="match status" value="1"/>
</dbReference>
<feature type="chain" id="PRO_5045168470" evidence="2">
    <location>
        <begin position="28"/>
        <end position="1081"/>
    </location>
</feature>
<proteinExistence type="predicted"/>
<dbReference type="PANTHER" id="PTHR42834:SF1">
    <property type="entry name" value="ENDONUCLEASE_EXONUCLEASE_PHOSPHATASE FAMILY PROTEIN (AFU_ORTHOLOGUE AFUA_3G09210)"/>
    <property type="match status" value="1"/>
</dbReference>
<keyword evidence="2" id="KW-0732">Signal</keyword>
<keyword evidence="5" id="KW-1185">Reference proteome</keyword>
<accession>A0ABS7T3B3</accession>
<dbReference type="Pfam" id="PF00932">
    <property type="entry name" value="LTD"/>
    <property type="match status" value="1"/>
</dbReference>
<sequence>MNRTTGRIAAWALVLCTGWGVAGTAAAQVVVSQVYGGGGNSGATLRSDFIELRNTGENTVSLDGWSVQYASSAGSSWQRTPLAGSIAPGGYYLVKQADGAGGTVDLPTPDATGTIAMAATNGKVALVDGDGALSGTCPLDAPTLVDFVGFGSSASCFEGAGATATLSNTTAALRNGDGSVDTDDNAADFTRGTPDPRNSGAEPPEPPEPPLALSIAQIQGDGLASPYDGRAVVTEGVVTAIKFNNGFFLQSANDDGNAATSDGVFVFTGSAPPATAAVGNLVRVTATVEEYVPSSNVNQLAITELVTPTIELLASGVALPAPVELTAADLGPDALPGTLERLEGMRVSVAESVVVAPSGGSIDENDARAFSDGVFHVVLPGVARPFREAGIGVMDRALATLPADKDPPRFDTNPERLMVRSRGQVGAAALSVDIDATVAGLLGVLDYFAGTWALLPDVATPPAVAGGRLPEAVNDADYDQATIAGFNLLRLFDEVPDGNGAVTLTPEALDKRLAKASAAICDYLKTPDILGVVEVENLRVLQLLSDRLAAACPSAPAYVPYLEPGNDVGGINVGFLVNTRDAGDGRPRVEVLGVTQFGKDATLANPDGSSSVLNDRPPLALRAVVHDGLGGAYPVTVINNHLRSLNGIDDVSPGSSGWATTSERVRVKRGAQAAYLAGLVEQMQQDDPAAHIVLVGDFNAFEVNDGYVDVMGIIRGDEAAPDRVLTYVDSPLTSLLVDGSQLIADNDERYSYVFAGNAQTLDHVLVNEAVVSDVGGLSVEHARINADFGVDNFEDAGIALRSSDHDPVRLSIRVPAFAAADLAVEAGAGVDAARAGETVVFDARVSNAGPGDAAFASVAFVFDAAVVPTLTAVAAGWTCAAPVQDDATTTVTCTTPSMAAGTEAAFALQATMPETADLAPLTPAVATHSTTRDPANADNRASVAVARTTAADLSVRIVGAAGQLRRGAVATFLVPVTNAGPDAAVQPRLLIEGNVDPRVAAAAAPAGWSCVRLAGDTFRAECSANAAMAAGTRWFAFALVVPGAPSRGEAWVFEASVASATPDPAPGNNRDTLQAPARGRR</sequence>
<dbReference type="PANTHER" id="PTHR42834">
    <property type="entry name" value="ENDONUCLEASE/EXONUCLEASE/PHOSPHATASE FAMILY PROTEIN (AFU_ORTHOLOGUE AFUA_3G09210)"/>
    <property type="match status" value="1"/>
</dbReference>
<feature type="region of interest" description="Disordered" evidence="1">
    <location>
        <begin position="1059"/>
        <end position="1081"/>
    </location>
</feature>
<gene>
    <name evidence="4" type="ORF">K6753_02195</name>
</gene>
<dbReference type="InterPro" id="IPR001434">
    <property type="entry name" value="OmcB-like_DUF11"/>
</dbReference>
<dbReference type="CDD" id="cd04486">
    <property type="entry name" value="YhcR_OBF_like"/>
    <property type="match status" value="1"/>
</dbReference>
<evidence type="ECO:0000313" key="5">
    <source>
        <dbReference type="Proteomes" id="UP001430954"/>
    </source>
</evidence>
<dbReference type="Gene3D" id="2.60.40.10">
    <property type="entry name" value="Immunoglobulins"/>
    <property type="match status" value="1"/>
</dbReference>
<dbReference type="InterPro" id="IPR036415">
    <property type="entry name" value="Lamin_tail_dom_sf"/>
</dbReference>